<keyword evidence="4" id="KW-1185">Reference proteome</keyword>
<gene>
    <name evidence="5 6" type="primary">LOC105849096</name>
</gene>
<dbReference type="Pfam" id="PF12736">
    <property type="entry name" value="CABIT"/>
    <property type="match status" value="1"/>
</dbReference>
<evidence type="ECO:0000256" key="2">
    <source>
        <dbReference type="ARBA" id="ARBA00022553"/>
    </source>
</evidence>
<dbReference type="Proteomes" id="UP001652625">
    <property type="component" value="Chromosome 15"/>
</dbReference>
<dbReference type="RefSeq" id="XP_065674696.1">
    <property type="nucleotide sequence ID" value="XM_065818624.1"/>
</dbReference>
<evidence type="ECO:0000313" key="5">
    <source>
        <dbReference type="RefSeq" id="XP_065674696.1"/>
    </source>
</evidence>
<comment type="similarity">
    <text evidence="1">Belongs to the GAREM family.</text>
</comment>
<evidence type="ECO:0000259" key="3">
    <source>
        <dbReference type="PROSITE" id="PS50105"/>
    </source>
</evidence>
<dbReference type="RefSeq" id="XP_065674697.1">
    <property type="nucleotide sequence ID" value="XM_065818625.1"/>
</dbReference>
<evidence type="ECO:0000313" key="4">
    <source>
        <dbReference type="Proteomes" id="UP001652625"/>
    </source>
</evidence>
<dbReference type="PROSITE" id="PS50105">
    <property type="entry name" value="SAM_DOMAIN"/>
    <property type="match status" value="1"/>
</dbReference>
<dbReference type="GeneID" id="105849096"/>
<dbReference type="PANTHER" id="PTHR14454">
    <property type="entry name" value="GRB2-ASSOCIATED AND REGULATOR OF MAPK PROTEIN FAMILY MEMBER"/>
    <property type="match status" value="1"/>
</dbReference>
<proteinExistence type="inferred from homology"/>
<reference evidence="5 6" key="1">
    <citation type="submission" date="2025-05" db="UniProtKB">
        <authorList>
            <consortium name="RefSeq"/>
        </authorList>
    </citation>
    <scope>IDENTIFICATION</scope>
</reference>
<dbReference type="InterPro" id="IPR052281">
    <property type="entry name" value="GAREM"/>
</dbReference>
<dbReference type="Pfam" id="PF07647">
    <property type="entry name" value="SAM_2"/>
    <property type="match status" value="1"/>
</dbReference>
<accession>A0ABM4DJL2</accession>
<dbReference type="SUPFAM" id="SSF47769">
    <property type="entry name" value="SAM/Pointed domain"/>
    <property type="match status" value="1"/>
</dbReference>
<protein>
    <submittedName>
        <fullName evidence="5 6">Uncharacterized protein LOC105849096 isoform X2</fullName>
    </submittedName>
</protein>
<dbReference type="InterPro" id="IPR013761">
    <property type="entry name" value="SAM/pointed_sf"/>
</dbReference>
<name>A0ABM4DJL2_HYDVU</name>
<sequence length="461" mass="52362">MNKLKKMAGITEDLSQIKWSDESLPLSKFVTKYPLPQIVQVENGYDGGLDENSLSSGQILKIHKLTVERKLLCYDRNNKEVCISASTDQKVILHTQNYDTIYKTVADLAKAKPLPAYVEVTRGYYNVDSNVTYELSVEPGEQLKVVHNAMHKRKKHMLFLNNENVEIKIPFDCVAGFRPLVDNKKYFLSEILPNETNETTYPFFFEFESGCMYGSLGVLKCTSVYDEKLIIASCGQDDLQVVFMIPQNFAVTVKIAVGTLRTDPDYDNIRKSFHNFQEIEHRVHLSSMNKIYNRETSVISGFTLPSQTSTMSSIDTSVSTNKDFLLIKHPLNNIQTPVDVFSNSSQDNYELSVATDSDTDLELAQFVNKNYANGLRKRTYEGLDQQPIRNSATIRDLSVKDLCHNLQLLNMSKYATIFEDNQIDGALLCELGKEELADLGLNKFETKKLIAFKKGWRPNLS</sequence>
<dbReference type="Gene3D" id="1.10.150.50">
    <property type="entry name" value="Transcription Factor, Ets-1"/>
    <property type="match status" value="1"/>
</dbReference>
<keyword evidence="2" id="KW-0597">Phosphoprotein</keyword>
<dbReference type="InterPro" id="IPR025946">
    <property type="entry name" value="CABIT_dom"/>
</dbReference>
<organism evidence="4 5">
    <name type="scientific">Hydra vulgaris</name>
    <name type="common">Hydra</name>
    <name type="synonym">Hydra attenuata</name>
    <dbReference type="NCBI Taxonomy" id="6087"/>
    <lineage>
        <taxon>Eukaryota</taxon>
        <taxon>Metazoa</taxon>
        <taxon>Cnidaria</taxon>
        <taxon>Hydrozoa</taxon>
        <taxon>Hydroidolina</taxon>
        <taxon>Anthoathecata</taxon>
        <taxon>Aplanulata</taxon>
        <taxon>Hydridae</taxon>
        <taxon>Hydra</taxon>
    </lineage>
</organism>
<evidence type="ECO:0000313" key="6">
    <source>
        <dbReference type="RefSeq" id="XP_065674697.1"/>
    </source>
</evidence>
<dbReference type="InterPro" id="IPR001660">
    <property type="entry name" value="SAM"/>
</dbReference>
<dbReference type="PANTHER" id="PTHR14454:SF11">
    <property type="entry name" value="SERRANO, ISOFORM F"/>
    <property type="match status" value="1"/>
</dbReference>
<feature type="domain" description="SAM" evidence="3">
    <location>
        <begin position="397"/>
        <end position="450"/>
    </location>
</feature>
<evidence type="ECO:0000256" key="1">
    <source>
        <dbReference type="ARBA" id="ARBA00006392"/>
    </source>
</evidence>